<keyword evidence="1" id="KW-0812">Transmembrane</keyword>
<accession>F0QQI8</accession>
<dbReference type="RefSeq" id="WP_013609706.1">
    <property type="nucleotide sequence ID" value="NC_015155.1"/>
</dbReference>
<dbReference type="STRING" id="768700.MSU_0214"/>
<keyword evidence="3" id="KW-1185">Reference proteome</keyword>
<reference evidence="2 3" key="1">
    <citation type="journal article" date="2011" name="J. Bacteriol.">
        <title>Complete genome sequences of two hemotropic Mycoplasmas, Mycoplasma haemofelis strain Ohio2 and Mycoplasma suis strain Illinois.</title>
        <authorList>
            <person name="Messick J.B."/>
            <person name="Santos A.P."/>
            <person name="Guimaraes A.M."/>
        </authorList>
    </citation>
    <scope>NUCLEOTIDE SEQUENCE [LARGE SCALE GENOMIC DNA]</scope>
    <source>
        <strain evidence="2 3">Illinois</strain>
    </source>
</reference>
<sequence length="199" mass="22328">MIGGILTKKLIPSILGIAGVFGGGGIGLTSLLMRGTEEVKYNSGPSVKSEVPREAPKKVEEQGYKYATEKSRVAAVFIYRDQIKSGDNDKPICHYWVDTVSSRDGVQGTIEEKECLEVMKEVGNEVDMDKPFKFVWADSIHISNILKRFFSSASSNDAVEKYYLTENEWTLNEEWKCNNSRDSKNKEIISCNKLEVTKT</sequence>
<keyword evidence="1" id="KW-1133">Transmembrane helix</keyword>
<protein>
    <submittedName>
        <fullName evidence="2">Uncharacterized protein</fullName>
    </submittedName>
</protein>
<evidence type="ECO:0000313" key="2">
    <source>
        <dbReference type="EMBL" id="ADX97758.1"/>
    </source>
</evidence>
<name>F0QQI8_MYCSL</name>
<evidence type="ECO:0000313" key="3">
    <source>
        <dbReference type="Proteomes" id="UP000007484"/>
    </source>
</evidence>
<dbReference type="Proteomes" id="UP000007484">
    <property type="component" value="Chromosome"/>
</dbReference>
<dbReference type="AlphaFoldDB" id="F0QQI8"/>
<evidence type="ECO:0000256" key="1">
    <source>
        <dbReference type="SAM" id="Phobius"/>
    </source>
</evidence>
<dbReference type="EMBL" id="CP002525">
    <property type="protein sequence ID" value="ADX97758.1"/>
    <property type="molecule type" value="Genomic_DNA"/>
</dbReference>
<dbReference type="KEGG" id="mss:MSU_0214"/>
<gene>
    <name evidence="2" type="ordered locus">MSU_0214</name>
</gene>
<keyword evidence="1" id="KW-0472">Membrane</keyword>
<feature type="transmembrane region" description="Helical" evidence="1">
    <location>
        <begin position="12"/>
        <end position="33"/>
    </location>
</feature>
<dbReference type="HOGENOM" id="CLU_1370889_0_0_14"/>
<organism evidence="2 3">
    <name type="scientific">Mycoplasma suis (strain Illinois)</name>
    <dbReference type="NCBI Taxonomy" id="768700"/>
    <lineage>
        <taxon>Bacteria</taxon>
        <taxon>Bacillati</taxon>
        <taxon>Mycoplasmatota</taxon>
        <taxon>Mollicutes</taxon>
        <taxon>Mycoplasmataceae</taxon>
        <taxon>Mycoplasma</taxon>
    </lineage>
</organism>
<proteinExistence type="predicted"/>